<dbReference type="Pfam" id="PF11617">
    <property type="entry name" value="Cu-binding_MopE"/>
    <property type="match status" value="1"/>
</dbReference>
<dbReference type="AlphaFoldDB" id="A0A6N7PU99"/>
<name>A0A6N7PU99_9BACT</name>
<dbReference type="OrthoDB" id="5520982at2"/>
<dbReference type="EMBL" id="WJIE01000003">
    <property type="protein sequence ID" value="MRG92391.1"/>
    <property type="molecule type" value="Genomic_DNA"/>
</dbReference>
<organism evidence="1 2">
    <name type="scientific">Polyangium spumosum</name>
    <dbReference type="NCBI Taxonomy" id="889282"/>
    <lineage>
        <taxon>Bacteria</taxon>
        <taxon>Pseudomonadati</taxon>
        <taxon>Myxococcota</taxon>
        <taxon>Polyangia</taxon>
        <taxon>Polyangiales</taxon>
        <taxon>Polyangiaceae</taxon>
        <taxon>Polyangium</taxon>
    </lineage>
</organism>
<reference evidence="1 2" key="1">
    <citation type="submission" date="2019-10" db="EMBL/GenBank/DDBJ databases">
        <title>A soil myxobacterium in the family Polyangiaceae.</title>
        <authorList>
            <person name="Li Y."/>
            <person name="Wang J."/>
        </authorList>
    </citation>
    <scope>NUCLEOTIDE SEQUENCE [LARGE SCALE GENOMIC DNA]</scope>
    <source>
        <strain evidence="1 2">DSM 14734</strain>
    </source>
</reference>
<comment type="caution">
    <text evidence="1">The sequence shown here is derived from an EMBL/GenBank/DDBJ whole genome shotgun (WGS) entry which is preliminary data.</text>
</comment>
<keyword evidence="2" id="KW-1185">Reference proteome</keyword>
<protein>
    <submittedName>
        <fullName evidence="1">Uncharacterized protein</fullName>
    </submittedName>
</protein>
<evidence type="ECO:0000313" key="2">
    <source>
        <dbReference type="Proteomes" id="UP000440224"/>
    </source>
</evidence>
<proteinExistence type="predicted"/>
<gene>
    <name evidence="1" type="ORF">GF068_10680</name>
</gene>
<dbReference type="RefSeq" id="WP_153819276.1">
    <property type="nucleotide sequence ID" value="NZ_WJIE01000003.1"/>
</dbReference>
<sequence length="203" mass="20140">MLKSCVSCEGFVPGSASSCPHCGAAVATSGAPSALAGLGKSLAALATGGAMAVTLMACYGLPPCESSVDADGDGVPACNDYGNSDCDDTNRDIHPGAEDPKGDGIDQNCDGVDGKAWDEPDAGDGGACISCAMGLSTLGTTDVDVCEGPALTAFQALKQCACQDVCAAVCQDNSFCTGVATPADCQACLDTQCSTQKLDCQEN</sequence>
<dbReference type="InterPro" id="IPR021655">
    <property type="entry name" value="Put_metal-bd"/>
</dbReference>
<dbReference type="Proteomes" id="UP000440224">
    <property type="component" value="Unassembled WGS sequence"/>
</dbReference>
<evidence type="ECO:0000313" key="1">
    <source>
        <dbReference type="EMBL" id="MRG92391.1"/>
    </source>
</evidence>
<accession>A0A6N7PU99</accession>